<evidence type="ECO:0000313" key="5">
    <source>
        <dbReference type="EMBL" id="KAJ4459054.1"/>
    </source>
</evidence>
<reference evidence="5" key="1">
    <citation type="journal article" date="2022" name="bioRxiv">
        <title>Genomics of Preaxostyla Flagellates Illuminates Evolutionary Transitions and the Path Towards Mitochondrial Loss.</title>
        <authorList>
            <person name="Novak L.V.F."/>
            <person name="Treitli S.C."/>
            <person name="Pyrih J."/>
            <person name="Halakuc P."/>
            <person name="Pipaliya S.V."/>
            <person name="Vacek V."/>
            <person name="Brzon O."/>
            <person name="Soukal P."/>
            <person name="Eme L."/>
            <person name="Dacks J.B."/>
            <person name="Karnkowska A."/>
            <person name="Elias M."/>
            <person name="Hampl V."/>
        </authorList>
    </citation>
    <scope>NUCLEOTIDE SEQUENCE</scope>
    <source>
        <strain evidence="5">RCP-MX</strain>
    </source>
</reference>
<dbReference type="Pfam" id="PF13012">
    <property type="entry name" value="MitMem_reg"/>
    <property type="match status" value="1"/>
</dbReference>
<dbReference type="PROSITE" id="PS50249">
    <property type="entry name" value="MPN"/>
    <property type="match status" value="1"/>
</dbReference>
<dbReference type="CDD" id="cd08062">
    <property type="entry name" value="MPN_RPN7_8"/>
    <property type="match status" value="1"/>
</dbReference>
<feature type="compositionally biased region" description="Low complexity" evidence="3">
    <location>
        <begin position="354"/>
        <end position="365"/>
    </location>
</feature>
<keyword evidence="6" id="KW-1185">Reference proteome</keyword>
<feature type="compositionally biased region" description="Basic and acidic residues" evidence="3">
    <location>
        <begin position="318"/>
        <end position="353"/>
    </location>
</feature>
<dbReference type="Pfam" id="PF01398">
    <property type="entry name" value="JAB"/>
    <property type="match status" value="1"/>
</dbReference>
<organism evidence="5 6">
    <name type="scientific">Paratrimastix pyriformis</name>
    <dbReference type="NCBI Taxonomy" id="342808"/>
    <lineage>
        <taxon>Eukaryota</taxon>
        <taxon>Metamonada</taxon>
        <taxon>Preaxostyla</taxon>
        <taxon>Paratrimastigidae</taxon>
        <taxon>Paratrimastix</taxon>
    </lineage>
</organism>
<dbReference type="Gene3D" id="3.40.140.10">
    <property type="entry name" value="Cytidine Deaminase, domain 2"/>
    <property type="match status" value="1"/>
</dbReference>
<keyword evidence="2 5" id="KW-0647">Proteasome</keyword>
<evidence type="ECO:0000259" key="4">
    <source>
        <dbReference type="PROSITE" id="PS50249"/>
    </source>
</evidence>
<name>A0ABQ8UIJ9_9EUKA</name>
<evidence type="ECO:0000313" key="6">
    <source>
        <dbReference type="Proteomes" id="UP001141327"/>
    </source>
</evidence>
<evidence type="ECO:0000256" key="2">
    <source>
        <dbReference type="ARBA" id="ARBA00022942"/>
    </source>
</evidence>
<comment type="caution">
    <text evidence="5">The sequence shown here is derived from an EMBL/GenBank/DDBJ whole genome shotgun (WGS) entry which is preliminary data.</text>
</comment>
<dbReference type="InterPro" id="IPR033858">
    <property type="entry name" value="MPN_RPN7_8"/>
</dbReference>
<dbReference type="InterPro" id="IPR024969">
    <property type="entry name" value="EIF3F/CSN6-like_C"/>
</dbReference>
<gene>
    <name evidence="5" type="ORF">PAPYR_5107</name>
</gene>
<feature type="region of interest" description="Disordered" evidence="3">
    <location>
        <begin position="316"/>
        <end position="377"/>
    </location>
</feature>
<dbReference type="InterPro" id="IPR000555">
    <property type="entry name" value="JAMM/MPN+_dom"/>
</dbReference>
<protein>
    <submittedName>
        <fullName evidence="5">26S proteasome non-ATPase regulatory subunit 7 B</fullName>
    </submittedName>
</protein>
<dbReference type="GO" id="GO:0000502">
    <property type="term" value="C:proteasome complex"/>
    <property type="evidence" value="ECO:0007669"/>
    <property type="project" value="UniProtKB-KW"/>
</dbReference>
<proteinExistence type="inferred from homology"/>
<dbReference type="SMART" id="SM00232">
    <property type="entry name" value="JAB_MPN"/>
    <property type="match status" value="1"/>
</dbReference>
<sequence length="377" mass="42406">MQAHAPKQKNGWLRPGSRLRISASFSLAVQMPAPTPTEAAVHPVVLLSAVDHFNREGKSRVVGILLGENFRGKVEVTNCFAVPFEENDDGSTWFVDTNYITAMRGMFRKVNASEVIVGWYSTGPKICPNDLAIHQVLRRMCDDPIFVIIDVNPKADEFPTQAYICRMQDSKDGSKLVETFQHIPSEMGAQEAEDIGVEHLLRDVQDSTVTSLHARILQKCSSLRALRTHLQEIQNYLDEVLAKRLPINQNILALLQEVMNLLPNLNVPELRQALASATNDNAAVLVVSHYLRTILALHQLVDNKLTMQHAQQQLAEQLAKKQQEDKERQEKERQEKERQEKEKQEKEKQDKEAATPAAQPGATPAAPQPPPEEKKDK</sequence>
<dbReference type="PANTHER" id="PTHR10540">
    <property type="entry name" value="EUKARYOTIC TRANSLATION INITIATION FACTOR 3 SUBUNIT F-RELATED"/>
    <property type="match status" value="1"/>
</dbReference>
<dbReference type="EMBL" id="JAPMOS010000023">
    <property type="protein sequence ID" value="KAJ4459054.1"/>
    <property type="molecule type" value="Genomic_DNA"/>
</dbReference>
<comment type="similarity">
    <text evidence="1">Belongs to the peptidase M67A family.</text>
</comment>
<accession>A0ABQ8UIJ9</accession>
<dbReference type="InterPro" id="IPR037518">
    <property type="entry name" value="MPN"/>
</dbReference>
<dbReference type="PANTHER" id="PTHR10540:SF7">
    <property type="entry name" value="26S PROTEASOME NON-ATPASE REGULATORY SUBUNIT 7"/>
    <property type="match status" value="1"/>
</dbReference>
<feature type="domain" description="MPN" evidence="4">
    <location>
        <begin position="39"/>
        <end position="169"/>
    </location>
</feature>
<dbReference type="Proteomes" id="UP001141327">
    <property type="component" value="Unassembled WGS sequence"/>
</dbReference>
<evidence type="ECO:0000256" key="1">
    <source>
        <dbReference type="ARBA" id="ARBA00008568"/>
    </source>
</evidence>
<evidence type="ECO:0000256" key="3">
    <source>
        <dbReference type="SAM" id="MobiDB-lite"/>
    </source>
</evidence>